<keyword evidence="2" id="KW-1185">Reference proteome</keyword>
<sequence length="135" mass="14485">MVGLVEGGSSQTGQQSVQSPGQIVATVVFHCHPAVEEVKEDLAQRVAAHHPGAAQGQQQQRQQLSRAGILGCQSKGHTVPVVVLVDVAVEPGNPDKAHTNSCIILSCKTKRVHGKNRNCDLISIINLEQSDYKYE</sequence>
<dbReference type="EMBL" id="CP026251">
    <property type="protein sequence ID" value="AWP06588.1"/>
    <property type="molecule type" value="Genomic_DNA"/>
</dbReference>
<name>A0A2U9BQW6_SCOMX</name>
<proteinExistence type="predicted"/>
<accession>A0A2U9BQW6</accession>
<protein>
    <submittedName>
        <fullName evidence="1">Uncharacterized protein</fullName>
    </submittedName>
</protein>
<dbReference type="Proteomes" id="UP000246464">
    <property type="component" value="Chromosome 9"/>
</dbReference>
<gene>
    <name evidence="1" type="ORF">SMAX5B_018748</name>
</gene>
<dbReference type="AlphaFoldDB" id="A0A2U9BQW6"/>
<evidence type="ECO:0000313" key="1">
    <source>
        <dbReference type="EMBL" id="AWP06588.1"/>
    </source>
</evidence>
<evidence type="ECO:0000313" key="2">
    <source>
        <dbReference type="Proteomes" id="UP000246464"/>
    </source>
</evidence>
<organism evidence="1 2">
    <name type="scientific">Scophthalmus maximus</name>
    <name type="common">Turbot</name>
    <name type="synonym">Psetta maxima</name>
    <dbReference type="NCBI Taxonomy" id="52904"/>
    <lineage>
        <taxon>Eukaryota</taxon>
        <taxon>Metazoa</taxon>
        <taxon>Chordata</taxon>
        <taxon>Craniata</taxon>
        <taxon>Vertebrata</taxon>
        <taxon>Euteleostomi</taxon>
        <taxon>Actinopterygii</taxon>
        <taxon>Neopterygii</taxon>
        <taxon>Teleostei</taxon>
        <taxon>Neoteleostei</taxon>
        <taxon>Acanthomorphata</taxon>
        <taxon>Carangaria</taxon>
        <taxon>Pleuronectiformes</taxon>
        <taxon>Pleuronectoidei</taxon>
        <taxon>Scophthalmidae</taxon>
        <taxon>Scophthalmus</taxon>
    </lineage>
</organism>
<reference evidence="1 2" key="1">
    <citation type="submission" date="2017-12" db="EMBL/GenBank/DDBJ databases">
        <title>Integrating genomic resources of turbot (Scophthalmus maximus) in depth evaluation of genetic and physical mapping variation across individuals.</title>
        <authorList>
            <person name="Martinez P."/>
        </authorList>
    </citation>
    <scope>NUCLEOTIDE SEQUENCE [LARGE SCALE GENOMIC DNA]</scope>
</reference>